<dbReference type="GO" id="GO:0005776">
    <property type="term" value="C:autophagosome"/>
    <property type="evidence" value="ECO:0007669"/>
    <property type="project" value="TreeGrafter"/>
</dbReference>
<dbReference type="EMBL" id="BARS01042318">
    <property type="protein sequence ID" value="GAG41072.1"/>
    <property type="molecule type" value="Genomic_DNA"/>
</dbReference>
<dbReference type="SMART" id="SM00100">
    <property type="entry name" value="cNMP"/>
    <property type="match status" value="1"/>
</dbReference>
<dbReference type="SUPFAM" id="SSF56112">
    <property type="entry name" value="Protein kinase-like (PK-like)"/>
    <property type="match status" value="1"/>
</dbReference>
<feature type="non-terminal residue" evidence="7">
    <location>
        <position position="251"/>
    </location>
</feature>
<feature type="non-terminal residue" evidence="7">
    <location>
        <position position="1"/>
    </location>
</feature>
<evidence type="ECO:0008006" key="8">
    <source>
        <dbReference type="Google" id="ProtNLM"/>
    </source>
</evidence>
<dbReference type="PROSITE" id="PS50011">
    <property type="entry name" value="PROTEIN_KINASE_DOM"/>
    <property type="match status" value="1"/>
</dbReference>
<dbReference type="Gene3D" id="1.10.510.10">
    <property type="entry name" value="Transferase(Phosphotransferase) domain 1"/>
    <property type="match status" value="1"/>
</dbReference>
<dbReference type="GO" id="GO:0005524">
    <property type="term" value="F:ATP binding"/>
    <property type="evidence" value="ECO:0007669"/>
    <property type="project" value="UniProtKB-KW"/>
</dbReference>
<dbReference type="InterPro" id="IPR018490">
    <property type="entry name" value="cNMP-bd_dom_sf"/>
</dbReference>
<dbReference type="Gene3D" id="2.60.120.10">
    <property type="entry name" value="Jelly Rolls"/>
    <property type="match status" value="1"/>
</dbReference>
<dbReference type="InterPro" id="IPR000719">
    <property type="entry name" value="Prot_kinase_dom"/>
</dbReference>
<name>X0Y139_9ZZZZ</name>
<evidence type="ECO:0000256" key="1">
    <source>
        <dbReference type="ARBA" id="ARBA00022679"/>
    </source>
</evidence>
<sequence length="251" mass="28382">VSPDSKHPLFKDMTYKHIKKGERFITQGEIGDVAYIIQRGSCLVIVEKDGELHPVGHRGEGDLVGMMSILTGEPRSAHVEAETDMELWSLNRAQFKDITQRDPELLEFLTELAADRFDTKRPVSDRVIGKYIATDIIGRGGYSLVYKGVHAGLNMPVAIKMMRHNLVMNSDFLISFRNEAKIIASFNHENIIRVFDIEERFGTVFIIMEHLVGESLNDMLLRLKAIPAMLTADFLIQICLGLDYAHRKGII</sequence>
<dbReference type="GO" id="GO:0000407">
    <property type="term" value="C:phagophore assembly site"/>
    <property type="evidence" value="ECO:0007669"/>
    <property type="project" value="TreeGrafter"/>
</dbReference>
<dbReference type="PANTHER" id="PTHR24348:SF22">
    <property type="entry name" value="NON-SPECIFIC SERINE_THREONINE PROTEIN KINASE"/>
    <property type="match status" value="1"/>
</dbReference>
<dbReference type="AlphaFoldDB" id="X0Y139"/>
<dbReference type="InterPro" id="IPR014710">
    <property type="entry name" value="RmlC-like_jellyroll"/>
</dbReference>
<keyword evidence="4" id="KW-0067">ATP-binding</keyword>
<dbReference type="SMART" id="SM00220">
    <property type="entry name" value="S_TKc"/>
    <property type="match status" value="1"/>
</dbReference>
<protein>
    <recommendedName>
        <fullName evidence="8">cGMP-dependent protein kinase</fullName>
    </recommendedName>
</protein>
<dbReference type="CDD" id="cd00038">
    <property type="entry name" value="CAP_ED"/>
    <property type="match status" value="1"/>
</dbReference>
<evidence type="ECO:0000259" key="6">
    <source>
        <dbReference type="PROSITE" id="PS50042"/>
    </source>
</evidence>
<feature type="domain" description="Cyclic nucleotide-binding" evidence="6">
    <location>
        <begin position="1"/>
        <end position="116"/>
    </location>
</feature>
<dbReference type="InterPro" id="IPR011009">
    <property type="entry name" value="Kinase-like_dom_sf"/>
</dbReference>
<keyword evidence="2" id="KW-0547">Nucleotide-binding</keyword>
<dbReference type="PROSITE" id="PS00107">
    <property type="entry name" value="PROTEIN_KINASE_ATP"/>
    <property type="match status" value="1"/>
</dbReference>
<dbReference type="PANTHER" id="PTHR24348">
    <property type="entry name" value="SERINE/THREONINE-PROTEIN KINASE UNC-51-RELATED"/>
    <property type="match status" value="1"/>
</dbReference>
<evidence type="ECO:0000256" key="2">
    <source>
        <dbReference type="ARBA" id="ARBA00022741"/>
    </source>
</evidence>
<dbReference type="InterPro" id="IPR000595">
    <property type="entry name" value="cNMP-bd_dom"/>
</dbReference>
<dbReference type="GO" id="GO:0016020">
    <property type="term" value="C:membrane"/>
    <property type="evidence" value="ECO:0007669"/>
    <property type="project" value="TreeGrafter"/>
</dbReference>
<evidence type="ECO:0000259" key="5">
    <source>
        <dbReference type="PROSITE" id="PS50011"/>
    </source>
</evidence>
<dbReference type="SUPFAM" id="SSF51206">
    <property type="entry name" value="cAMP-binding domain-like"/>
    <property type="match status" value="1"/>
</dbReference>
<reference evidence="7" key="1">
    <citation type="journal article" date="2014" name="Front. Microbiol.">
        <title>High frequency of phylogenetically diverse reductive dehalogenase-homologous genes in deep subseafloor sedimentary metagenomes.</title>
        <authorList>
            <person name="Kawai M."/>
            <person name="Futagami T."/>
            <person name="Toyoda A."/>
            <person name="Takaki Y."/>
            <person name="Nishi S."/>
            <person name="Hori S."/>
            <person name="Arai W."/>
            <person name="Tsubouchi T."/>
            <person name="Morono Y."/>
            <person name="Uchiyama I."/>
            <person name="Ito T."/>
            <person name="Fujiyama A."/>
            <person name="Inagaki F."/>
            <person name="Takami H."/>
        </authorList>
    </citation>
    <scope>NUCLEOTIDE SEQUENCE</scope>
    <source>
        <strain evidence="7">Expedition CK06-06</strain>
    </source>
</reference>
<gene>
    <name evidence="7" type="ORF">S01H1_64219</name>
</gene>
<dbReference type="GO" id="GO:0005829">
    <property type="term" value="C:cytosol"/>
    <property type="evidence" value="ECO:0007669"/>
    <property type="project" value="TreeGrafter"/>
</dbReference>
<feature type="domain" description="Protein kinase" evidence="5">
    <location>
        <begin position="131"/>
        <end position="251"/>
    </location>
</feature>
<evidence type="ECO:0000256" key="4">
    <source>
        <dbReference type="ARBA" id="ARBA00022840"/>
    </source>
</evidence>
<dbReference type="PRINTS" id="PR00103">
    <property type="entry name" value="CAMPKINASE"/>
</dbReference>
<dbReference type="InterPro" id="IPR045269">
    <property type="entry name" value="Atg1-like"/>
</dbReference>
<dbReference type="InterPro" id="IPR017441">
    <property type="entry name" value="Protein_kinase_ATP_BS"/>
</dbReference>
<accession>X0Y139</accession>
<keyword evidence="3" id="KW-0418">Kinase</keyword>
<proteinExistence type="predicted"/>
<comment type="caution">
    <text evidence="7">The sequence shown here is derived from an EMBL/GenBank/DDBJ whole genome shotgun (WGS) entry which is preliminary data.</text>
</comment>
<dbReference type="GO" id="GO:0010506">
    <property type="term" value="P:regulation of autophagy"/>
    <property type="evidence" value="ECO:0007669"/>
    <property type="project" value="InterPro"/>
</dbReference>
<dbReference type="GO" id="GO:0000045">
    <property type="term" value="P:autophagosome assembly"/>
    <property type="evidence" value="ECO:0007669"/>
    <property type="project" value="TreeGrafter"/>
</dbReference>
<evidence type="ECO:0000256" key="3">
    <source>
        <dbReference type="ARBA" id="ARBA00022777"/>
    </source>
</evidence>
<keyword evidence="1" id="KW-0808">Transferase</keyword>
<dbReference type="GO" id="GO:0004674">
    <property type="term" value="F:protein serine/threonine kinase activity"/>
    <property type="evidence" value="ECO:0007669"/>
    <property type="project" value="InterPro"/>
</dbReference>
<dbReference type="Pfam" id="PF00027">
    <property type="entry name" value="cNMP_binding"/>
    <property type="match status" value="1"/>
</dbReference>
<dbReference type="Pfam" id="PF00069">
    <property type="entry name" value="Pkinase"/>
    <property type="match status" value="1"/>
</dbReference>
<organism evidence="7">
    <name type="scientific">marine sediment metagenome</name>
    <dbReference type="NCBI Taxonomy" id="412755"/>
    <lineage>
        <taxon>unclassified sequences</taxon>
        <taxon>metagenomes</taxon>
        <taxon>ecological metagenomes</taxon>
    </lineage>
</organism>
<dbReference type="PROSITE" id="PS50042">
    <property type="entry name" value="CNMP_BINDING_3"/>
    <property type="match status" value="1"/>
</dbReference>
<evidence type="ECO:0000313" key="7">
    <source>
        <dbReference type="EMBL" id="GAG41072.1"/>
    </source>
</evidence>